<comment type="caution">
    <text evidence="6">The sequence shown here is derived from an EMBL/GenBank/DDBJ whole genome shotgun (WGS) entry which is preliminary data.</text>
</comment>
<name>A0A6V7XB07_MELEN</name>
<dbReference type="EMBL" id="CAJEWN010001326">
    <property type="protein sequence ID" value="CAD2196511.1"/>
    <property type="molecule type" value="Genomic_DNA"/>
</dbReference>
<feature type="compositionally biased region" description="Low complexity" evidence="4">
    <location>
        <begin position="311"/>
        <end position="330"/>
    </location>
</feature>
<dbReference type="InterPro" id="IPR033471">
    <property type="entry name" value="DIRP"/>
</dbReference>
<dbReference type="PANTHER" id="PTHR21689">
    <property type="entry name" value="LIN-9"/>
    <property type="match status" value="1"/>
</dbReference>
<feature type="domain" description="DIRP" evidence="5">
    <location>
        <begin position="133"/>
        <end position="239"/>
    </location>
</feature>
<dbReference type="OrthoDB" id="2339771at2759"/>
<dbReference type="PANTHER" id="PTHR21689:SF2">
    <property type="entry name" value="PROTEIN LIN-9 HOMOLOG"/>
    <property type="match status" value="1"/>
</dbReference>
<dbReference type="Pfam" id="PF19438">
    <property type="entry name" value="LIN9_C"/>
    <property type="match status" value="1"/>
</dbReference>
<feature type="region of interest" description="Disordered" evidence="4">
    <location>
        <begin position="302"/>
        <end position="334"/>
    </location>
</feature>
<dbReference type="SMART" id="SM01135">
    <property type="entry name" value="DIRP"/>
    <property type="match status" value="1"/>
</dbReference>
<dbReference type="AlphaFoldDB" id="A0A6V7XB07"/>
<organism evidence="6 7">
    <name type="scientific">Meloidogyne enterolobii</name>
    <name type="common">Root-knot nematode worm</name>
    <name type="synonym">Meloidogyne mayaguensis</name>
    <dbReference type="NCBI Taxonomy" id="390850"/>
    <lineage>
        <taxon>Eukaryota</taxon>
        <taxon>Metazoa</taxon>
        <taxon>Ecdysozoa</taxon>
        <taxon>Nematoda</taxon>
        <taxon>Chromadorea</taxon>
        <taxon>Rhabditida</taxon>
        <taxon>Tylenchina</taxon>
        <taxon>Tylenchomorpha</taxon>
        <taxon>Tylenchoidea</taxon>
        <taxon>Meloidogynidae</taxon>
        <taxon>Meloidogyninae</taxon>
        <taxon>Meloidogyne</taxon>
    </lineage>
</organism>
<comment type="similarity">
    <text evidence="2">Belongs to the lin-9 family.</text>
</comment>
<accession>A0A6V7XB07</accession>
<dbReference type="InterPro" id="IPR045831">
    <property type="entry name" value="LIN9_C"/>
</dbReference>
<keyword evidence="3" id="KW-0539">Nucleus</keyword>
<dbReference type="GO" id="GO:0006357">
    <property type="term" value="P:regulation of transcription by RNA polymerase II"/>
    <property type="evidence" value="ECO:0007669"/>
    <property type="project" value="TreeGrafter"/>
</dbReference>
<proteinExistence type="inferred from homology"/>
<comment type="subcellular location">
    <subcellularLocation>
        <location evidence="1">Nucleus</location>
    </subcellularLocation>
</comment>
<dbReference type="GO" id="GO:0006351">
    <property type="term" value="P:DNA-templated transcription"/>
    <property type="evidence" value="ECO:0007669"/>
    <property type="project" value="InterPro"/>
</dbReference>
<dbReference type="GO" id="GO:0051726">
    <property type="term" value="P:regulation of cell cycle"/>
    <property type="evidence" value="ECO:0007669"/>
    <property type="project" value="TreeGrafter"/>
</dbReference>
<evidence type="ECO:0000256" key="1">
    <source>
        <dbReference type="ARBA" id="ARBA00004123"/>
    </source>
</evidence>
<dbReference type="InterPro" id="IPR010561">
    <property type="entry name" value="LIN-9/ALY1"/>
</dbReference>
<dbReference type="GO" id="GO:0005654">
    <property type="term" value="C:nucleoplasm"/>
    <property type="evidence" value="ECO:0007669"/>
    <property type="project" value="TreeGrafter"/>
</dbReference>
<feature type="region of interest" description="Disordered" evidence="4">
    <location>
        <begin position="70"/>
        <end position="91"/>
    </location>
</feature>
<protein>
    <recommendedName>
        <fullName evidence="5">DIRP domain-containing protein</fullName>
    </recommendedName>
</protein>
<dbReference type="Pfam" id="PF06584">
    <property type="entry name" value="DIRP"/>
    <property type="match status" value="1"/>
</dbReference>
<sequence length="585" mass="66788">MTENTDSTPSQKQQQYHRYPLRGHATNLYSDTVVVVGGGNNSPSATYYNNNINTNVTNTLNTKQKINVKFPSNTNVATKSGGNQRGGQQSRTATFQQGAVADLLSAQLKADLRKLKNVLKLPKARRFVFCEYFYSGVDQQIFLSENEFAQLMKESFPNLKCTKMRKPEWREVRRLVGRPRRCSQAFLNEEREALEEKRQKIRQIYEGTCSSIDDDSIDLPSYLPRPPVLGQRIYARVHNPKDGIYAGSIDAVSAGEGSYRVIFEDSTIPPSVIKDYELMFDQPADLLSIQYFLEQNHANRSRSSGIINPLSTTKSPQKQQQQSSSSSQQPNSLEKQQPINYNQNNLTKNVAEYQQHSKPTITENQQILHSLARNEVETREKHPVKAVIGKEEKVGNFPVRMLVILVKLCKVLETKKQLISNMISMNDCAERMNLFGGKYPHEFKIKFAQIILDLETVNKLLESYMSSIHLHYNALIPHLSNPTPMDRPEIFRKTCNTHAFQIVKHCNSELNVRNKRILHLITSLISLLLQLRTIGAEKKRLSPLDSQIFAESLKQIRLHIAPKNAAAFQDYIEVHMKQILKMTKQ</sequence>
<feature type="compositionally biased region" description="Low complexity" evidence="4">
    <location>
        <begin position="80"/>
        <end position="91"/>
    </location>
</feature>
<evidence type="ECO:0000256" key="3">
    <source>
        <dbReference type="ARBA" id="ARBA00023242"/>
    </source>
</evidence>
<gene>
    <name evidence="6" type="ORF">MENT_LOCUS49683</name>
</gene>
<dbReference type="GO" id="GO:0003677">
    <property type="term" value="F:DNA binding"/>
    <property type="evidence" value="ECO:0007669"/>
    <property type="project" value="TreeGrafter"/>
</dbReference>
<evidence type="ECO:0000256" key="2">
    <source>
        <dbReference type="ARBA" id="ARBA00006732"/>
    </source>
</evidence>
<evidence type="ECO:0000313" key="7">
    <source>
        <dbReference type="Proteomes" id="UP000580250"/>
    </source>
</evidence>
<evidence type="ECO:0000256" key="4">
    <source>
        <dbReference type="SAM" id="MobiDB-lite"/>
    </source>
</evidence>
<dbReference type="Proteomes" id="UP000580250">
    <property type="component" value="Unassembled WGS sequence"/>
</dbReference>
<reference evidence="6 7" key="1">
    <citation type="submission" date="2020-08" db="EMBL/GenBank/DDBJ databases">
        <authorList>
            <person name="Koutsovoulos G."/>
            <person name="Danchin GJ E."/>
        </authorList>
    </citation>
    <scope>NUCLEOTIDE SEQUENCE [LARGE SCALE GENOMIC DNA]</scope>
</reference>
<evidence type="ECO:0000259" key="5">
    <source>
        <dbReference type="SMART" id="SM01135"/>
    </source>
</evidence>
<dbReference type="GO" id="GO:0017053">
    <property type="term" value="C:transcription repressor complex"/>
    <property type="evidence" value="ECO:0007669"/>
    <property type="project" value="InterPro"/>
</dbReference>
<evidence type="ECO:0000313" key="6">
    <source>
        <dbReference type="EMBL" id="CAD2196511.1"/>
    </source>
</evidence>